<dbReference type="EMBL" id="LUCH01019929">
    <property type="protein sequence ID" value="KAF5394197.1"/>
    <property type="molecule type" value="Genomic_DNA"/>
</dbReference>
<name>A0A8J4T5S2_9TREM</name>
<gene>
    <name evidence="1" type="ORF">PHET_12068</name>
</gene>
<evidence type="ECO:0000313" key="2">
    <source>
        <dbReference type="Proteomes" id="UP000748531"/>
    </source>
</evidence>
<accession>A0A8J4T5S2</accession>
<evidence type="ECO:0000313" key="1">
    <source>
        <dbReference type="EMBL" id="KAF5394197.1"/>
    </source>
</evidence>
<sequence length="72" mass="8676">MVARRPSTILVVTPWVKQIKEFPHKTLLWPWWMTSGTHANSNRLFDFDLRRKKPRKVRKMTSSDVRSYFCVL</sequence>
<keyword evidence="2" id="KW-1185">Reference proteome</keyword>
<reference evidence="1" key="1">
    <citation type="submission" date="2019-05" db="EMBL/GenBank/DDBJ databases">
        <title>Annotation for the trematode Paragonimus heterotremus.</title>
        <authorList>
            <person name="Choi Y.-J."/>
        </authorList>
    </citation>
    <scope>NUCLEOTIDE SEQUENCE</scope>
    <source>
        <strain evidence="1">LC</strain>
    </source>
</reference>
<organism evidence="1 2">
    <name type="scientific">Paragonimus heterotremus</name>
    <dbReference type="NCBI Taxonomy" id="100268"/>
    <lineage>
        <taxon>Eukaryota</taxon>
        <taxon>Metazoa</taxon>
        <taxon>Spiralia</taxon>
        <taxon>Lophotrochozoa</taxon>
        <taxon>Platyhelminthes</taxon>
        <taxon>Trematoda</taxon>
        <taxon>Digenea</taxon>
        <taxon>Plagiorchiida</taxon>
        <taxon>Troglotremata</taxon>
        <taxon>Troglotrematidae</taxon>
        <taxon>Paragonimus</taxon>
    </lineage>
</organism>
<dbReference type="AlphaFoldDB" id="A0A8J4T5S2"/>
<protein>
    <submittedName>
        <fullName evidence="1">Uncharacterized protein</fullName>
    </submittedName>
</protein>
<proteinExistence type="predicted"/>
<comment type="caution">
    <text evidence="1">The sequence shown here is derived from an EMBL/GenBank/DDBJ whole genome shotgun (WGS) entry which is preliminary data.</text>
</comment>
<dbReference type="Proteomes" id="UP000748531">
    <property type="component" value="Unassembled WGS sequence"/>
</dbReference>